<dbReference type="OrthoDB" id="5772641at2"/>
<sequence length="122" mass="13590">MKTYQASVERDGKFWLIHIPGIGVTQARHLRELDEMARDLVVAMTGETPDSFSLEVTTRLPEEVQEHLRKAAQLRAESSRTQSEAAAEIRIAARQLVDAGLPLRDVGKLLGVSYQRAHQLAS</sequence>
<reference evidence="1 2" key="1">
    <citation type="submission" date="2015-01" db="EMBL/GenBank/DDBJ databases">
        <title>Draft genome of the acidophilic iron oxidizer Ferrimicrobium acidiphilum strain T23.</title>
        <authorList>
            <person name="Poehlein A."/>
            <person name="Eisen S."/>
            <person name="Schloemann M."/>
            <person name="Johnson B.D."/>
            <person name="Daniel R."/>
            <person name="Muehling M."/>
        </authorList>
    </citation>
    <scope>NUCLEOTIDE SEQUENCE [LARGE SCALE GENOMIC DNA]</scope>
    <source>
        <strain evidence="1 2">T23</strain>
    </source>
</reference>
<name>A0A0D8FRV7_9ACTN</name>
<dbReference type="AlphaFoldDB" id="A0A0D8FRV7"/>
<protein>
    <recommendedName>
        <fullName evidence="3">HicB family protein</fullName>
    </recommendedName>
</protein>
<comment type="caution">
    <text evidence="1">The sequence shown here is derived from an EMBL/GenBank/DDBJ whole genome shotgun (WGS) entry which is preliminary data.</text>
</comment>
<evidence type="ECO:0008006" key="3">
    <source>
        <dbReference type="Google" id="ProtNLM"/>
    </source>
</evidence>
<dbReference type="Proteomes" id="UP000032336">
    <property type="component" value="Unassembled WGS sequence"/>
</dbReference>
<keyword evidence="2" id="KW-1185">Reference proteome</keyword>
<evidence type="ECO:0000313" key="1">
    <source>
        <dbReference type="EMBL" id="KJE76000.1"/>
    </source>
</evidence>
<dbReference type="RefSeq" id="WP_035390297.1">
    <property type="nucleotide sequence ID" value="NZ_JQKF01000022.1"/>
</dbReference>
<dbReference type="EMBL" id="JXUW01000024">
    <property type="protein sequence ID" value="KJE76000.1"/>
    <property type="molecule type" value="Genomic_DNA"/>
</dbReference>
<dbReference type="GeneID" id="78373348"/>
<proteinExistence type="predicted"/>
<evidence type="ECO:0000313" key="2">
    <source>
        <dbReference type="Proteomes" id="UP000032336"/>
    </source>
</evidence>
<gene>
    <name evidence="1" type="ORF">FEAC_22970</name>
</gene>
<organism evidence="1 2">
    <name type="scientific">Ferrimicrobium acidiphilum DSM 19497</name>
    <dbReference type="NCBI Taxonomy" id="1121877"/>
    <lineage>
        <taxon>Bacteria</taxon>
        <taxon>Bacillati</taxon>
        <taxon>Actinomycetota</taxon>
        <taxon>Acidimicrobiia</taxon>
        <taxon>Acidimicrobiales</taxon>
        <taxon>Acidimicrobiaceae</taxon>
        <taxon>Ferrimicrobium</taxon>
    </lineage>
</organism>
<accession>A0A0D8FRV7</accession>
<dbReference type="eggNOG" id="COG1598">
    <property type="taxonomic scope" value="Bacteria"/>
</dbReference>